<feature type="compositionally biased region" description="Basic and acidic residues" evidence="1">
    <location>
        <begin position="7"/>
        <end position="18"/>
    </location>
</feature>
<proteinExistence type="predicted"/>
<dbReference type="VEuPathDB" id="CryptoDB:Cvel_13955"/>
<name>A0A0G4IF91_9ALVE</name>
<sequence length="781" mass="84395">MSFFGRAKREEGGSERNDPASGTAGGIGDFFKRLINGCCTDSKLVTSLIFGDDDKALDKEICERTRRRYGAFPHVRISFLHMDRCSSLSYCMVMCGDFRVHLPLTKLTYLCVPVKSLNEVITIYLTPQKISGETANRGVERGHLHTVPGGSILRIPVPALHSGGGSNLRGGDRRWHFLQFTQQGICNVSAESTPELVHHYDETCRQAAHQQEAPRILLDMKRTDHGITDLRGNAESYHVYVVDPRDAVDCALGRVLNSRSSRHLLSRISLVRVGPGRYSLNGRPVTVLLQKRRDQQVTSQGGGGVGPNGCSFLAPSSTSFMPAGPGGQGGTLNMPSMSFASPQLTSFLNAPTSFYRGFSFLGNSSSFSFTSPSMHTGMGGEGRNSLSSAQVSEEASSFDDVTVVIKDGPLKQPIVNYLTKCKDTQEYDEVSSRSAVARIDPAARLSFGAAEMDPRARSDRQAAMEAAVNQAYQREQHASFVAETRPGPTAPSAGAQAGVPVRTTAPPGSNGPIQIPHLTAAQMAAYYDQQQQHSAAMYAQSQAYPSGSHAYSQQVYAPPTQQQQQQQSSTLSQGFHTSPAVHTQHQQYAQQSNAATGGDAYAHYYYQGGASQQPQMQPAAQPDLSSSLTQQQMYYYYYQQQQQQQAYDQTQAWSDQQSQQAAMYAQAQTGAVQAVHSQSQRGGGTGREAAGAASVGAWAPSHSQQLSHRMQMPAVAEEARRGEVEAAAPFKYGHQRDSSKRERGGGEFVSHKPSATSTADSANGNGYSTINAVGAAVEWAS</sequence>
<dbReference type="AlphaFoldDB" id="A0A0G4IF91"/>
<feature type="compositionally biased region" description="Low complexity" evidence="1">
    <location>
        <begin position="687"/>
        <end position="697"/>
    </location>
</feature>
<feature type="compositionally biased region" description="Polar residues" evidence="1">
    <location>
        <begin position="753"/>
        <end position="767"/>
    </location>
</feature>
<evidence type="ECO:0000256" key="1">
    <source>
        <dbReference type="SAM" id="MobiDB-lite"/>
    </source>
</evidence>
<gene>
    <name evidence="2" type="ORF">Cvel_13955</name>
</gene>
<evidence type="ECO:0000313" key="2">
    <source>
        <dbReference type="EMBL" id="CEM55937.1"/>
    </source>
</evidence>
<feature type="region of interest" description="Disordered" evidence="1">
    <location>
        <begin position="726"/>
        <end position="767"/>
    </location>
</feature>
<feature type="region of interest" description="Disordered" evidence="1">
    <location>
        <begin position="674"/>
        <end position="697"/>
    </location>
</feature>
<reference evidence="2" key="1">
    <citation type="submission" date="2014-11" db="EMBL/GenBank/DDBJ databases">
        <authorList>
            <person name="Otto D Thomas"/>
            <person name="Naeem Raeece"/>
        </authorList>
    </citation>
    <scope>NUCLEOTIDE SEQUENCE</scope>
</reference>
<protein>
    <submittedName>
        <fullName evidence="2">Uncharacterized protein</fullName>
    </submittedName>
</protein>
<feature type="region of interest" description="Disordered" evidence="1">
    <location>
        <begin position="483"/>
        <end position="515"/>
    </location>
</feature>
<dbReference type="EMBL" id="CDMZ01005925">
    <property type="protein sequence ID" value="CEM55937.1"/>
    <property type="molecule type" value="Genomic_DNA"/>
</dbReference>
<feature type="compositionally biased region" description="Low complexity" evidence="1">
    <location>
        <begin position="552"/>
        <end position="573"/>
    </location>
</feature>
<feature type="region of interest" description="Disordered" evidence="1">
    <location>
        <begin position="549"/>
        <end position="592"/>
    </location>
</feature>
<feature type="region of interest" description="Disordered" evidence="1">
    <location>
        <begin position="1"/>
        <end position="21"/>
    </location>
</feature>
<feature type="compositionally biased region" description="Basic and acidic residues" evidence="1">
    <location>
        <begin position="734"/>
        <end position="745"/>
    </location>
</feature>
<accession>A0A0G4IF91</accession>
<organism evidence="2">
    <name type="scientific">Chromera velia CCMP2878</name>
    <dbReference type="NCBI Taxonomy" id="1169474"/>
    <lineage>
        <taxon>Eukaryota</taxon>
        <taxon>Sar</taxon>
        <taxon>Alveolata</taxon>
        <taxon>Colpodellida</taxon>
        <taxon>Chromeraceae</taxon>
        <taxon>Chromera</taxon>
    </lineage>
</organism>
<feature type="compositionally biased region" description="Polar residues" evidence="1">
    <location>
        <begin position="574"/>
        <end position="592"/>
    </location>
</feature>